<reference evidence="5" key="1">
    <citation type="submission" date="2021-01" db="EMBL/GenBank/DDBJ databases">
        <title>Genome public.</title>
        <authorList>
            <person name="Liu C."/>
            <person name="Sun Q."/>
        </authorList>
    </citation>
    <scope>NUCLEOTIDE SEQUENCE [LARGE SCALE GENOMIC DNA]</scope>
    <source>
        <strain evidence="5">YIM B02556</strain>
    </source>
</reference>
<name>A0ABS1FBF7_9PROT</name>
<dbReference type="InterPro" id="IPR027417">
    <property type="entry name" value="P-loop_NTPase"/>
</dbReference>
<protein>
    <recommendedName>
        <fullName evidence="3">Helicase-associated domain-containing protein</fullName>
    </recommendedName>
</protein>
<dbReference type="PANTHER" id="PTHR43519:SF1">
    <property type="entry name" value="ATP-DEPENDENT RNA HELICASE HRPB"/>
    <property type="match status" value="1"/>
</dbReference>
<dbReference type="PANTHER" id="PTHR43519">
    <property type="entry name" value="ATP-DEPENDENT RNA HELICASE HRPB"/>
    <property type="match status" value="1"/>
</dbReference>
<dbReference type="Gene3D" id="3.40.50.300">
    <property type="entry name" value="P-loop containing nucleotide triphosphate hydrolases"/>
    <property type="match status" value="2"/>
</dbReference>
<gene>
    <name evidence="4" type="ORF">JHL17_25495</name>
</gene>
<evidence type="ECO:0000313" key="4">
    <source>
        <dbReference type="EMBL" id="MBK1840763.1"/>
    </source>
</evidence>
<organism evidence="4 5">
    <name type="scientific">Azospirillum endophyticum</name>
    <dbReference type="NCBI Taxonomy" id="2800326"/>
    <lineage>
        <taxon>Bacteria</taxon>
        <taxon>Pseudomonadati</taxon>
        <taxon>Pseudomonadota</taxon>
        <taxon>Alphaproteobacteria</taxon>
        <taxon>Rhodospirillales</taxon>
        <taxon>Azospirillaceae</taxon>
        <taxon>Azospirillum</taxon>
    </lineage>
</organism>
<dbReference type="SUPFAM" id="SSF52540">
    <property type="entry name" value="P-loop containing nucleoside triphosphate hydrolases"/>
    <property type="match status" value="2"/>
</dbReference>
<accession>A0ABS1FBF7</accession>
<dbReference type="InterPro" id="IPR007502">
    <property type="entry name" value="Helicase-assoc_dom"/>
</dbReference>
<comment type="caution">
    <text evidence="4">The sequence shown here is derived from an EMBL/GenBank/DDBJ whole genome shotgun (WGS) entry which is preliminary data.</text>
</comment>
<evidence type="ECO:0000256" key="2">
    <source>
        <dbReference type="ARBA" id="ARBA00022806"/>
    </source>
</evidence>
<sequence length="581" mass="60146">MPGLLDALRRHGGAVLQVPPGVGKTVRVPPALLEQPWLPGHRIVVVTADGLAARAACLRMAALLGEEPGCTVGFHTLSDSVTGPRMRIELLPAILFLRRIQDSPELADVGAVLFDCFGGQRTDGFPGDGLLGAAFAREAREALCGRTLLLGMTAAASPAASLASLLGGGTGPVPVVSCAGAGFPVEIRSLDALAPGAAPGAAVEMAMAAAIRRALREERGGVLAVLPDGGAVRRVVALLWGLEEVGPDILLLALCDEAASDLPAAVSPAPPGLRKLVLATPSAEAGLGIADVRIVVDCGLTRLPRHDRRRGMAHPVTRPAGRNAAERRVIAAGRQEPGVCYRLSPPCALPELPAPEPPPLELALEMAAWGEKGIDALPHGAHASSLLALLGAVGVGGAVTPLGQRMARLSLHPRLARLILCGAEIGLGGLACTVAAWLAEPDHPSGGDGADLRGRIDRLLTGEDRGDCDPEREWPILERAQAWRRRIGIHQPVERSGCDRIGELLALAYPDRVARRRSALSDDGAALYGLADGSLARLPAGDPLAAADRLAVAFLDGSADAPWIALAAALPEPDRQRDVTP</sequence>
<dbReference type="Gene3D" id="1.20.120.1080">
    <property type="match status" value="1"/>
</dbReference>
<keyword evidence="1" id="KW-0378">Hydrolase</keyword>
<proteinExistence type="predicted"/>
<dbReference type="SMART" id="SM00847">
    <property type="entry name" value="HA2"/>
    <property type="match status" value="1"/>
</dbReference>
<dbReference type="Proteomes" id="UP000652760">
    <property type="component" value="Unassembled WGS sequence"/>
</dbReference>
<dbReference type="EMBL" id="JAENHM010000069">
    <property type="protein sequence ID" value="MBK1840763.1"/>
    <property type="molecule type" value="Genomic_DNA"/>
</dbReference>
<evidence type="ECO:0000256" key="1">
    <source>
        <dbReference type="ARBA" id="ARBA00022801"/>
    </source>
</evidence>
<keyword evidence="2" id="KW-0547">Nucleotide-binding</keyword>
<keyword evidence="2" id="KW-0067">ATP-binding</keyword>
<keyword evidence="2" id="KW-0347">Helicase</keyword>
<dbReference type="RefSeq" id="WP_200197488.1">
    <property type="nucleotide sequence ID" value="NZ_JAENHM010000069.1"/>
</dbReference>
<keyword evidence="5" id="KW-1185">Reference proteome</keyword>
<evidence type="ECO:0000313" key="5">
    <source>
        <dbReference type="Proteomes" id="UP000652760"/>
    </source>
</evidence>
<feature type="domain" description="Helicase-associated" evidence="3">
    <location>
        <begin position="382"/>
        <end position="474"/>
    </location>
</feature>
<evidence type="ECO:0000259" key="3">
    <source>
        <dbReference type="SMART" id="SM00847"/>
    </source>
</evidence>